<dbReference type="AlphaFoldDB" id="A0A4U7J7E0"/>
<keyword evidence="2" id="KW-1185">Reference proteome</keyword>
<gene>
    <name evidence="1" type="ORF">EHE19_016830</name>
</gene>
<dbReference type="SUPFAM" id="SSF52540">
    <property type="entry name" value="P-loop containing nucleoside triphosphate hydrolases"/>
    <property type="match status" value="1"/>
</dbReference>
<reference evidence="1 2" key="1">
    <citation type="submission" date="2020-09" db="EMBL/GenBank/DDBJ databases">
        <title>Characterization and genome sequencing of Ruminiclostridium sp. nov. MA18.</title>
        <authorList>
            <person name="Rettenmaier R."/>
            <person name="Kowollik M.-L."/>
            <person name="Liebl W."/>
            <person name="Zverlov V."/>
        </authorList>
    </citation>
    <scope>NUCLEOTIDE SEQUENCE [LARGE SCALE GENOMIC DNA]</scope>
    <source>
        <strain evidence="1 2">MA18</strain>
    </source>
</reference>
<sequence>MIYNWQRKWKLIGNEDKLEESFHNINKYRCLILLGEPGSGKSTELEKMYNDSNLSIFVDLRGVNSSADLKVKILVDNKDLDSLSEFYIYLDAFDEAVLNYKDIGDSLLKLLKNFGVNLKKVFLRITCRTGIWLDYLEDEFSKLWCKDEVKKYMLCALSDDDIKNSLDAEKIEYEKFYEEAINKNVYSLMKIPVTMKFLIDEYKVDQSFSNSKKNLYENGCIKLIEEPNKSKRQKLELVDEYDFNDRFYTAKVIAALTILCGTKYISHNMVKGYENLISSEISDLFSIYKKNINSVLKTAIFKSGNYGYEWTHLSYAEFLAANFINESFDFEKIIALIKHNYSEEKKTIPQLHALVGWLISINDKVFDWVFNNDFDIILLGELSSIDNKKKANIVERFITSDNNCGTRYFKYSIIEQLQCEETEKVIKRFLLGGYYTSTYKNYKVIQFSQTLKIKYSFDELLMGMAHGDNNISSYFCNKYLEYGNDELLTRLANILNDRIQKERKLNLMPSLRFKIYEMLYPKYISLQEKLDLMCKLLDEDNFYFESTFKESASKYSKDEIHEAIEYCEKVELSPKSKRTEAVVCHIIFTALLFNNDIQEQIKVLIIKYLECYKSFICLPEDSQVRRRLLKFIIELKYDFKKVELNDLYSNILKEDDIDWIRDQSEKGESYYDEISTIYQKKYSKEENVIKLIENPVKLKEIIKESQNDKNYNVWMNFIKLVFIDEVDIFEKLLSCWEDDYITERIEKLLGNEDIMSDIITLSVDYLENYNVLSSYKRHNISLEYDVSLICYYILSVSKSDSKIVDLIKVYRKWMCAILFENKFTNIHKELFCKFITIDKKYVLNWLFKQEILDSEDFDVKYSLILIIRNCLDEFIENEILKNFNKYKSNEFLCYVLLVNLLINNSKKAKAFVEEYILKFDNSLNSYDTEYKSVVAAYIFGQMNFDWKLVWKKIPNNEIKYDILLYIAQKASSHGFYDSNNINNFTNNNLISENQYAKFYIWIDVNANKTSKRDPLNSYINRIKESILYNLKKRNSKESREAIKYIWKSCYNEYIVQDLWKEIEYEYLKERWIPLKINEISAMYHNKQKTLIRNGADLLNEITNSLERFNKRMNGSKSIKHLLWNESNSTFTHKNEHALSNLIAFHLEYDLKETGVFVDREVEIRPKQGTDGSEKPDIVVQMKSGLNIHKNVIIYIEVKGSWHAEVSTSMESQLINKYMKNKSKYGIYVVGWYGEKASSIKNNEYSEIVDEFKSQAKELTDKYKVMVNTSVIDVSINT</sequence>
<dbReference type="Proteomes" id="UP000306409">
    <property type="component" value="Chromosome"/>
</dbReference>
<evidence type="ECO:0000313" key="1">
    <source>
        <dbReference type="EMBL" id="QNU66502.1"/>
    </source>
</evidence>
<organism evidence="1 2">
    <name type="scientific">Ruminiclostridium herbifermentans</name>
    <dbReference type="NCBI Taxonomy" id="2488810"/>
    <lineage>
        <taxon>Bacteria</taxon>
        <taxon>Bacillati</taxon>
        <taxon>Bacillota</taxon>
        <taxon>Clostridia</taxon>
        <taxon>Eubacteriales</taxon>
        <taxon>Oscillospiraceae</taxon>
        <taxon>Ruminiclostridium</taxon>
    </lineage>
</organism>
<dbReference type="InterPro" id="IPR027417">
    <property type="entry name" value="P-loop_NTPase"/>
</dbReference>
<name>A0A4U7J7E0_9FIRM</name>
<dbReference type="RefSeq" id="WP_137698993.1">
    <property type="nucleotide sequence ID" value="NZ_CP061336.1"/>
</dbReference>
<evidence type="ECO:0000313" key="2">
    <source>
        <dbReference type="Proteomes" id="UP000306409"/>
    </source>
</evidence>
<protein>
    <submittedName>
        <fullName evidence="1">Uncharacterized protein</fullName>
    </submittedName>
</protein>
<dbReference type="KEGG" id="rher:EHE19_016830"/>
<dbReference type="EMBL" id="CP061336">
    <property type="protein sequence ID" value="QNU66502.1"/>
    <property type="molecule type" value="Genomic_DNA"/>
</dbReference>
<dbReference type="OrthoDB" id="568465at2"/>
<proteinExistence type="predicted"/>
<accession>A0A4U7J7E0</accession>